<evidence type="ECO:0000313" key="8">
    <source>
        <dbReference type="Proteomes" id="UP000233256"/>
    </source>
</evidence>
<feature type="transmembrane region" description="Helical" evidence="5">
    <location>
        <begin position="142"/>
        <end position="161"/>
    </location>
</feature>
<dbReference type="InterPro" id="IPR044849">
    <property type="entry name" value="CASTOR/POLLUX/SYM8-like"/>
</dbReference>
<evidence type="ECO:0000256" key="2">
    <source>
        <dbReference type="ARBA" id="ARBA00022692"/>
    </source>
</evidence>
<feature type="domain" description="Ion transport" evidence="6">
    <location>
        <begin position="44"/>
        <end position="232"/>
    </location>
</feature>
<sequence length="993" mass="111241">MSGKFIISSAYRLKSFFANSIVRWTSTILIIISLLPVSGNLEGPFNYFFLTLFSLELILRFMVYLVIEIREPSRRRSEMMFMIIDAVALLSFLPNTIMNVDTRFLRIFRVMRILKLLRNLSGTLREVFQIIESRSMGRQIRILVVLIIGVALAGSVMKAFTVPEAPLNQPPGLSAESVFRGVWWCIRQMADPGNMLDLQEVSNFQHGLLSFVMMVVGVLVLSFVIGIGAEIIRELIETTRNRPIEVSDHYVVMGWNPQTQVLVRNLYAYLHDNGNHHDFRMVIMDREDREFRILSSIMEKEDNLNQKESSFSQRGCNSGHGKSHPSLVMGRDGVSNCHSHEQDEPVLEYDAHLKVGRNLFYRNGTPLSNADLSIVNPQEARKIVILPRECTSGSPDSDPDPEVISAILNVRSYLETAQRLKARDNGADHEAIDNSDVGDDSIGSDGQDIPSMVAILQNPDNCELAVTAGTDIALSKSDFISKFLSQLILNPWIGDIFAEIFSWEGSEIYTLDLTGRDFADLHGRLLVLQKLAPELMNRGIILLGAVRLRRRREEMPVTGPAMEWEPVYERDMLFLNRMDFDTFTVATGQVDHLPGEDAHWGSPAAGRNCVMVELVYLAANRSAETVLEAMEASMVQDIEADSCEIGMRYVALKRPWNSASNLSRPEQPPTGHTGDQKVLILGWNNGVPLLISQLNAFLPRLQITVMADRGLGSRDRASCMSAICNAVRKKWICGRKGRLSDSGAAGFDTTDNRTPTVKFVEGNYTSPVELMTLADLDLPGQNFIILVPEYGAGSNPDGKVFLGILNIMNLMAQGNLKLKPSVRIIAEVTDVNQGALMDRIVERFQDRMTTSVRVSGAMSRKTADWLQIVPSENFFHRFLAAVLFDPQMKRIYDRLFTDRGEEIYILAADADEGAHPQSDRPFSFIDFRYGQTFGELYLKLLEYGVILMGKICAERGAVLINPRGCDEGINRGDYMVAVCSKDNPLKLRCGILK</sequence>
<feature type="transmembrane region" description="Helical" evidence="5">
    <location>
        <begin position="79"/>
        <end position="98"/>
    </location>
</feature>
<evidence type="ECO:0000313" key="7">
    <source>
        <dbReference type="EMBL" id="PKK89606.1"/>
    </source>
</evidence>
<comment type="subcellular location">
    <subcellularLocation>
        <location evidence="1">Membrane</location>
        <topology evidence="1">Multi-pass membrane protein</topology>
    </subcellularLocation>
</comment>
<accession>A0A2N1PMN8</accession>
<keyword evidence="4 5" id="KW-0472">Membrane</keyword>
<keyword evidence="3 5" id="KW-1133">Transmembrane helix</keyword>
<dbReference type="InterPro" id="IPR005821">
    <property type="entry name" value="Ion_trans_dom"/>
</dbReference>
<dbReference type="Gene3D" id="1.10.287.70">
    <property type="match status" value="1"/>
</dbReference>
<dbReference type="EMBL" id="PGXC01000015">
    <property type="protein sequence ID" value="PKK89606.1"/>
    <property type="molecule type" value="Genomic_DNA"/>
</dbReference>
<gene>
    <name evidence="7" type="ORF">CVV64_13650</name>
</gene>
<proteinExistence type="predicted"/>
<feature type="transmembrane region" description="Helical" evidence="5">
    <location>
        <begin position="208"/>
        <end position="232"/>
    </location>
</feature>
<evidence type="ECO:0000259" key="6">
    <source>
        <dbReference type="Pfam" id="PF00520"/>
    </source>
</evidence>
<evidence type="ECO:0000256" key="3">
    <source>
        <dbReference type="ARBA" id="ARBA00022989"/>
    </source>
</evidence>
<comment type="caution">
    <text evidence="7">The sequence shown here is derived from an EMBL/GenBank/DDBJ whole genome shotgun (WGS) entry which is preliminary data.</text>
</comment>
<dbReference type="AlphaFoldDB" id="A0A2N1PMN8"/>
<organism evidence="7 8">
    <name type="scientific">Candidatus Wallbacteria bacterium HGW-Wallbacteria-1</name>
    <dbReference type="NCBI Taxonomy" id="2013854"/>
    <lineage>
        <taxon>Bacteria</taxon>
        <taxon>Candidatus Walliibacteriota</taxon>
    </lineage>
</organism>
<feature type="transmembrane region" description="Helical" evidence="5">
    <location>
        <begin position="45"/>
        <end position="67"/>
    </location>
</feature>
<evidence type="ECO:0000256" key="4">
    <source>
        <dbReference type="ARBA" id="ARBA00023136"/>
    </source>
</evidence>
<dbReference type="PANTHER" id="PTHR31563:SF10">
    <property type="entry name" value="ION CHANNEL POLLUX-RELATED"/>
    <property type="match status" value="1"/>
</dbReference>
<protein>
    <recommendedName>
        <fullName evidence="6">Ion transport domain-containing protein</fullName>
    </recommendedName>
</protein>
<keyword evidence="2 5" id="KW-0812">Transmembrane</keyword>
<dbReference type="Gene3D" id="3.40.50.720">
    <property type="entry name" value="NAD(P)-binding Rossmann-like Domain"/>
    <property type="match status" value="1"/>
</dbReference>
<evidence type="ECO:0000256" key="1">
    <source>
        <dbReference type="ARBA" id="ARBA00004141"/>
    </source>
</evidence>
<dbReference type="PANTHER" id="PTHR31563">
    <property type="entry name" value="ION CHANNEL POLLUX-RELATED"/>
    <property type="match status" value="1"/>
</dbReference>
<dbReference type="Proteomes" id="UP000233256">
    <property type="component" value="Unassembled WGS sequence"/>
</dbReference>
<dbReference type="SUPFAM" id="SSF81324">
    <property type="entry name" value="Voltage-gated potassium channels"/>
    <property type="match status" value="1"/>
</dbReference>
<evidence type="ECO:0000256" key="5">
    <source>
        <dbReference type="SAM" id="Phobius"/>
    </source>
</evidence>
<name>A0A2N1PMN8_9BACT</name>
<dbReference type="GO" id="GO:0005216">
    <property type="term" value="F:monoatomic ion channel activity"/>
    <property type="evidence" value="ECO:0007669"/>
    <property type="project" value="InterPro"/>
</dbReference>
<dbReference type="Pfam" id="PF00520">
    <property type="entry name" value="Ion_trans"/>
    <property type="match status" value="1"/>
</dbReference>
<dbReference type="GO" id="GO:0016020">
    <property type="term" value="C:membrane"/>
    <property type="evidence" value="ECO:0007669"/>
    <property type="project" value="UniProtKB-SubCell"/>
</dbReference>
<reference evidence="7 8" key="1">
    <citation type="journal article" date="2017" name="ISME J.">
        <title>Potential for microbial H2 and metal transformations associated with novel bacteria and archaea in deep terrestrial subsurface sediments.</title>
        <authorList>
            <person name="Hernsdorf A.W."/>
            <person name="Amano Y."/>
            <person name="Miyakawa K."/>
            <person name="Ise K."/>
            <person name="Suzuki Y."/>
            <person name="Anantharaman K."/>
            <person name="Probst A."/>
            <person name="Burstein D."/>
            <person name="Thomas B.C."/>
            <person name="Banfield J.F."/>
        </authorList>
    </citation>
    <scope>NUCLEOTIDE SEQUENCE [LARGE SCALE GENOMIC DNA]</scope>
    <source>
        <strain evidence="7">HGW-Wallbacteria-1</strain>
    </source>
</reference>
<feature type="transmembrane region" description="Helical" evidence="5">
    <location>
        <begin position="21"/>
        <end position="39"/>
    </location>
</feature>